<protein>
    <submittedName>
        <fullName evidence="3">Uncharacterized protein</fullName>
    </submittedName>
</protein>
<evidence type="ECO:0000313" key="3">
    <source>
        <dbReference type="EMBL" id="GGN41084.1"/>
    </source>
</evidence>
<dbReference type="RefSeq" id="WP_189268666.1">
    <property type="nucleotide sequence ID" value="NZ_BMML01000033.1"/>
</dbReference>
<proteinExistence type="predicted"/>
<evidence type="ECO:0000256" key="2">
    <source>
        <dbReference type="SAM" id="Phobius"/>
    </source>
</evidence>
<feature type="region of interest" description="Disordered" evidence="1">
    <location>
        <begin position="63"/>
        <end position="94"/>
    </location>
</feature>
<sequence>MTWYLWMLLGVVVYVGVSYYLTESLIALKPKPPEACSWCTSTSGHTVTGHSYATCRGSAAAQRAEEQRRADLKSEKERRTEASQQRAAHDEAERARQAGKLRMLQIGTITTRTGSRRNEIHITGWGFDALSGPCSGPSGGAFEPYSGTGAPERTCGWTVQELHAIAHGGACRCDVARLTQR</sequence>
<keyword evidence="2" id="KW-0472">Membrane</keyword>
<dbReference type="Proteomes" id="UP000653411">
    <property type="component" value="Unassembled WGS sequence"/>
</dbReference>
<gene>
    <name evidence="3" type="ORF">GCM10011578_089020</name>
</gene>
<reference evidence="3" key="2">
    <citation type="submission" date="2020-09" db="EMBL/GenBank/DDBJ databases">
        <authorList>
            <person name="Sun Q."/>
            <person name="Zhou Y."/>
        </authorList>
    </citation>
    <scope>NUCLEOTIDE SEQUENCE</scope>
    <source>
        <strain evidence="3">CGMCC 4.7110</strain>
    </source>
</reference>
<feature type="transmembrane region" description="Helical" evidence="2">
    <location>
        <begin position="6"/>
        <end position="22"/>
    </location>
</feature>
<keyword evidence="4" id="KW-1185">Reference proteome</keyword>
<reference evidence="3" key="1">
    <citation type="journal article" date="2014" name="Int. J. Syst. Evol. Microbiol.">
        <title>Complete genome sequence of Corynebacterium casei LMG S-19264T (=DSM 44701T), isolated from a smear-ripened cheese.</title>
        <authorList>
            <consortium name="US DOE Joint Genome Institute (JGI-PGF)"/>
            <person name="Walter F."/>
            <person name="Albersmeier A."/>
            <person name="Kalinowski J."/>
            <person name="Ruckert C."/>
        </authorList>
    </citation>
    <scope>NUCLEOTIDE SEQUENCE</scope>
    <source>
        <strain evidence="3">CGMCC 4.7110</strain>
    </source>
</reference>
<keyword evidence="2" id="KW-1133">Transmembrane helix</keyword>
<organism evidence="3 4">
    <name type="scientific">Streptomyces fuscichromogenes</name>
    <dbReference type="NCBI Taxonomy" id="1324013"/>
    <lineage>
        <taxon>Bacteria</taxon>
        <taxon>Bacillati</taxon>
        <taxon>Actinomycetota</taxon>
        <taxon>Actinomycetes</taxon>
        <taxon>Kitasatosporales</taxon>
        <taxon>Streptomycetaceae</taxon>
        <taxon>Streptomyces</taxon>
    </lineage>
</organism>
<keyword evidence="2" id="KW-0812">Transmembrane</keyword>
<accession>A0A917XN00</accession>
<dbReference type="EMBL" id="BMML01000033">
    <property type="protein sequence ID" value="GGN41084.1"/>
    <property type="molecule type" value="Genomic_DNA"/>
</dbReference>
<name>A0A917XN00_9ACTN</name>
<dbReference type="AlphaFoldDB" id="A0A917XN00"/>
<evidence type="ECO:0000256" key="1">
    <source>
        <dbReference type="SAM" id="MobiDB-lite"/>
    </source>
</evidence>
<evidence type="ECO:0000313" key="4">
    <source>
        <dbReference type="Proteomes" id="UP000653411"/>
    </source>
</evidence>
<comment type="caution">
    <text evidence="3">The sequence shown here is derived from an EMBL/GenBank/DDBJ whole genome shotgun (WGS) entry which is preliminary data.</text>
</comment>